<proteinExistence type="predicted"/>
<sequence length="109" mass="12561">MIFLACYGLSLSSFAAANFGLKCQLKETQDHFVFYPSQLVFQSEQFALFQNFKGRVVTQVDVKTSQMVRTTYLGVDYTPQYQILFGECNKVKETLSLWRNEQVSLHSLN</sequence>
<feature type="signal peptide" evidence="1">
    <location>
        <begin position="1"/>
        <end position="15"/>
    </location>
</feature>
<dbReference type="Proteomes" id="UP000809621">
    <property type="component" value="Unassembled WGS sequence"/>
</dbReference>
<evidence type="ECO:0000313" key="2">
    <source>
        <dbReference type="EMBL" id="MBM7034993.1"/>
    </source>
</evidence>
<reference evidence="2 3" key="1">
    <citation type="submission" date="2021-02" db="EMBL/GenBank/DDBJ databases">
        <authorList>
            <person name="Park J.-S."/>
        </authorList>
    </citation>
    <scope>NUCLEOTIDE SEQUENCE [LARGE SCALE GENOMIC DNA]</scope>
    <source>
        <strain evidence="2 3">188UL20-2</strain>
    </source>
</reference>
<dbReference type="EMBL" id="JAFEUM010000001">
    <property type="protein sequence ID" value="MBM7034993.1"/>
    <property type="molecule type" value="Genomic_DNA"/>
</dbReference>
<keyword evidence="1" id="KW-0732">Signal</keyword>
<name>A0ABS2HBL8_9VIBR</name>
<accession>A0ABS2HBL8</accession>
<evidence type="ECO:0000313" key="3">
    <source>
        <dbReference type="Proteomes" id="UP000809621"/>
    </source>
</evidence>
<organism evidence="2 3">
    <name type="scientific">Vibrio ulleungensis</name>
    <dbReference type="NCBI Taxonomy" id="2807619"/>
    <lineage>
        <taxon>Bacteria</taxon>
        <taxon>Pseudomonadati</taxon>
        <taxon>Pseudomonadota</taxon>
        <taxon>Gammaproteobacteria</taxon>
        <taxon>Vibrionales</taxon>
        <taxon>Vibrionaceae</taxon>
        <taxon>Vibrio</taxon>
    </lineage>
</organism>
<protein>
    <submittedName>
        <fullName evidence="2">Uncharacterized protein</fullName>
    </submittedName>
</protein>
<gene>
    <name evidence="2" type="ORF">JQC93_01130</name>
</gene>
<evidence type="ECO:0000256" key="1">
    <source>
        <dbReference type="SAM" id="SignalP"/>
    </source>
</evidence>
<comment type="caution">
    <text evidence="2">The sequence shown here is derived from an EMBL/GenBank/DDBJ whole genome shotgun (WGS) entry which is preliminary data.</text>
</comment>
<feature type="chain" id="PRO_5045209707" evidence="1">
    <location>
        <begin position="16"/>
        <end position="109"/>
    </location>
</feature>
<keyword evidence="3" id="KW-1185">Reference proteome</keyword>